<accession>A0A9D9NK97</accession>
<dbReference type="GO" id="GO:0005524">
    <property type="term" value="F:ATP binding"/>
    <property type="evidence" value="ECO:0007669"/>
    <property type="project" value="UniProtKB-KW"/>
</dbReference>
<dbReference type="InterPro" id="IPR003593">
    <property type="entry name" value="AAA+_ATPase"/>
</dbReference>
<dbReference type="Gene3D" id="3.40.50.300">
    <property type="entry name" value="P-loop containing nucleotide triphosphate hydrolases"/>
    <property type="match status" value="1"/>
</dbReference>
<dbReference type="Proteomes" id="UP000823598">
    <property type="component" value="Unassembled WGS sequence"/>
</dbReference>
<dbReference type="InterPro" id="IPR027417">
    <property type="entry name" value="P-loop_NTPase"/>
</dbReference>
<evidence type="ECO:0000313" key="2">
    <source>
        <dbReference type="EMBL" id="MBO8476567.1"/>
    </source>
</evidence>
<evidence type="ECO:0000313" key="3">
    <source>
        <dbReference type="Proteomes" id="UP000823598"/>
    </source>
</evidence>
<dbReference type="InterPro" id="IPR041682">
    <property type="entry name" value="AAA_14"/>
</dbReference>
<dbReference type="SMART" id="SM00382">
    <property type="entry name" value="AAA"/>
    <property type="match status" value="1"/>
</dbReference>
<dbReference type="Pfam" id="PF13173">
    <property type="entry name" value="AAA_14"/>
    <property type="match status" value="1"/>
</dbReference>
<keyword evidence="2" id="KW-0067">ATP-binding</keyword>
<gene>
    <name evidence="2" type="ORF">IAB88_06195</name>
</gene>
<dbReference type="PANTHER" id="PTHR42990">
    <property type="entry name" value="ATPASE"/>
    <property type="match status" value="1"/>
</dbReference>
<organism evidence="2 3">
    <name type="scientific">Candidatus Limisoma faecipullorum</name>
    <dbReference type="NCBI Taxonomy" id="2840854"/>
    <lineage>
        <taxon>Bacteria</taxon>
        <taxon>Pseudomonadati</taxon>
        <taxon>Bacteroidota</taxon>
        <taxon>Bacteroidia</taxon>
        <taxon>Bacteroidales</taxon>
        <taxon>Candidatus Limisoma</taxon>
    </lineage>
</organism>
<sequence length="388" mass="44355">MDKLQDRFSKLLAETGTAFHRYMYDRIDWRSRLIGLTGPRGVGKTTLVLQYAKENLPRECSLYVTAEDFYFADHKLLDLADSFSREGGKYLIIDEIHRYKDWSKELKLIYDYHPELSVVFTGSSVLDINKGAADLSRRAVMYNMQGLSFREYLNLFHGFDSQTYTFDEILRLKNDFPADFRPLKYFREYLERGYYPFAGDNYGLRLMQVVNTALESDIPQYAGMNVSTGRKLKQLLAVIAKSVPFKPNVSSLATVLNVSRNSVADYCMYIEEAGLIAQLRDDTGGIRGLGKVEKIYLDNTNLIYALGRENAEIGNVRETFFLNQVRVMQDVVASSVSDFVVDGHTFEIGGRKKGKKQIDGMADAFVVKDDIEYGYGNVIPLWLFGFNY</sequence>
<dbReference type="PANTHER" id="PTHR42990:SF1">
    <property type="entry name" value="AAA+ ATPASE DOMAIN-CONTAINING PROTEIN"/>
    <property type="match status" value="1"/>
</dbReference>
<feature type="domain" description="AAA+ ATPase" evidence="1">
    <location>
        <begin position="30"/>
        <end position="145"/>
    </location>
</feature>
<protein>
    <submittedName>
        <fullName evidence="2">ATP-binding protein</fullName>
    </submittedName>
</protein>
<reference evidence="2" key="1">
    <citation type="submission" date="2020-10" db="EMBL/GenBank/DDBJ databases">
        <authorList>
            <person name="Gilroy R."/>
        </authorList>
    </citation>
    <scope>NUCLEOTIDE SEQUENCE</scope>
    <source>
        <strain evidence="2">6919</strain>
    </source>
</reference>
<comment type="caution">
    <text evidence="2">The sequence shown here is derived from an EMBL/GenBank/DDBJ whole genome shotgun (WGS) entry which is preliminary data.</text>
</comment>
<evidence type="ECO:0000259" key="1">
    <source>
        <dbReference type="SMART" id="SM00382"/>
    </source>
</evidence>
<keyword evidence="2" id="KW-0547">Nucleotide-binding</keyword>
<dbReference type="AlphaFoldDB" id="A0A9D9NK97"/>
<reference evidence="2" key="2">
    <citation type="journal article" date="2021" name="PeerJ">
        <title>Extensive microbial diversity within the chicken gut microbiome revealed by metagenomics and culture.</title>
        <authorList>
            <person name="Gilroy R."/>
            <person name="Ravi A."/>
            <person name="Getino M."/>
            <person name="Pursley I."/>
            <person name="Horton D.L."/>
            <person name="Alikhan N.F."/>
            <person name="Baker D."/>
            <person name="Gharbi K."/>
            <person name="Hall N."/>
            <person name="Watson M."/>
            <person name="Adriaenssens E.M."/>
            <person name="Foster-Nyarko E."/>
            <person name="Jarju S."/>
            <person name="Secka A."/>
            <person name="Antonio M."/>
            <person name="Oren A."/>
            <person name="Chaudhuri R.R."/>
            <person name="La Ragione R."/>
            <person name="Hildebrand F."/>
            <person name="Pallen M.J."/>
        </authorList>
    </citation>
    <scope>NUCLEOTIDE SEQUENCE</scope>
    <source>
        <strain evidence="2">6919</strain>
    </source>
</reference>
<name>A0A9D9NK97_9BACT</name>
<dbReference type="EMBL" id="JADIMC010000068">
    <property type="protein sequence ID" value="MBO8476567.1"/>
    <property type="molecule type" value="Genomic_DNA"/>
</dbReference>
<proteinExistence type="predicted"/>
<dbReference type="SUPFAM" id="SSF52540">
    <property type="entry name" value="P-loop containing nucleoside triphosphate hydrolases"/>
    <property type="match status" value="1"/>
</dbReference>